<evidence type="ECO:0000313" key="3">
    <source>
        <dbReference type="Proteomes" id="UP000184440"/>
    </source>
</evidence>
<dbReference type="AlphaFoldDB" id="A0A1M7PAI7"/>
<dbReference type="RefSeq" id="WP_143175149.1">
    <property type="nucleotide sequence ID" value="NZ_FRCS01000003.1"/>
</dbReference>
<evidence type="ECO:0000313" key="2">
    <source>
        <dbReference type="EMBL" id="SHN13840.1"/>
    </source>
</evidence>
<organism evidence="2 3">
    <name type="scientific">Cryptosporangium aurantiacum</name>
    <dbReference type="NCBI Taxonomy" id="134849"/>
    <lineage>
        <taxon>Bacteria</taxon>
        <taxon>Bacillati</taxon>
        <taxon>Actinomycetota</taxon>
        <taxon>Actinomycetes</taxon>
        <taxon>Cryptosporangiales</taxon>
        <taxon>Cryptosporangiaceae</taxon>
        <taxon>Cryptosporangium</taxon>
    </lineage>
</organism>
<dbReference type="InterPro" id="IPR006311">
    <property type="entry name" value="TAT_signal"/>
</dbReference>
<reference evidence="2 3" key="1">
    <citation type="submission" date="2016-11" db="EMBL/GenBank/DDBJ databases">
        <authorList>
            <person name="Jaros S."/>
            <person name="Januszkiewicz K."/>
            <person name="Wedrychowicz H."/>
        </authorList>
    </citation>
    <scope>NUCLEOTIDE SEQUENCE [LARGE SCALE GENOMIC DNA]</scope>
    <source>
        <strain evidence="2 3">DSM 46144</strain>
    </source>
</reference>
<protein>
    <recommendedName>
        <fullName evidence="4">Peptidase inhibitor family I36</fullName>
    </recommendedName>
</protein>
<feature type="signal peptide" evidence="1">
    <location>
        <begin position="1"/>
        <end position="40"/>
    </location>
</feature>
<accession>A0A1M7PAI7</accession>
<feature type="chain" id="PRO_5012025830" description="Peptidase inhibitor family I36" evidence="1">
    <location>
        <begin position="41"/>
        <end position="142"/>
    </location>
</feature>
<proteinExistence type="predicted"/>
<keyword evidence="1" id="KW-0732">Signal</keyword>
<dbReference type="EMBL" id="FRCS01000003">
    <property type="protein sequence ID" value="SHN13840.1"/>
    <property type="molecule type" value="Genomic_DNA"/>
</dbReference>
<keyword evidence="3" id="KW-1185">Reference proteome</keyword>
<gene>
    <name evidence="2" type="ORF">SAMN05443668_103125</name>
</gene>
<sequence>MSSSPLRRSRGVGRRAVLTLAVLASAVLTGAFASASPAQADSFAGCIYPRVCFYRTTSDYFASRPSAAYQDKTNYFQTLGSRSRGALVVYNTRNDDVALLKFGEFVACLPTNRGWSHDLNPMGTVTAIRIIDAPTCAGYYQL</sequence>
<name>A0A1M7PAI7_9ACTN</name>
<dbReference type="PROSITE" id="PS51318">
    <property type="entry name" value="TAT"/>
    <property type="match status" value="1"/>
</dbReference>
<dbReference type="OrthoDB" id="4302020at2"/>
<evidence type="ECO:0000256" key="1">
    <source>
        <dbReference type="SAM" id="SignalP"/>
    </source>
</evidence>
<dbReference type="Proteomes" id="UP000184440">
    <property type="component" value="Unassembled WGS sequence"/>
</dbReference>
<evidence type="ECO:0008006" key="4">
    <source>
        <dbReference type="Google" id="ProtNLM"/>
    </source>
</evidence>